<evidence type="ECO:0000256" key="1">
    <source>
        <dbReference type="ARBA" id="ARBA00000903"/>
    </source>
</evidence>
<evidence type="ECO:0000313" key="11">
    <source>
        <dbReference type="Proteomes" id="UP000006322"/>
    </source>
</evidence>
<dbReference type="EC" id="2.1.1.67" evidence="4 9"/>
<dbReference type="Proteomes" id="UP000006322">
    <property type="component" value="Unassembled WGS sequence"/>
</dbReference>
<protein>
    <recommendedName>
        <fullName evidence="4 9">Thiopurine S-methyltransferase</fullName>
        <ecNumber evidence="4 9">2.1.1.67</ecNumber>
    </recommendedName>
    <alternativeName>
        <fullName evidence="9">Thiopurine methyltransferase</fullName>
    </alternativeName>
</protein>
<evidence type="ECO:0000256" key="5">
    <source>
        <dbReference type="ARBA" id="ARBA00022490"/>
    </source>
</evidence>
<dbReference type="PANTHER" id="PTHR10259">
    <property type="entry name" value="THIOPURINE S-METHYLTRANSFERASE"/>
    <property type="match status" value="1"/>
</dbReference>
<dbReference type="InterPro" id="IPR008854">
    <property type="entry name" value="TPMT"/>
</dbReference>
<feature type="binding site" evidence="9">
    <location>
        <position position="74"/>
    </location>
    <ligand>
        <name>S-adenosyl-L-methionine</name>
        <dbReference type="ChEBI" id="CHEBI:59789"/>
    </ligand>
</feature>
<dbReference type="PANTHER" id="PTHR10259:SF11">
    <property type="entry name" value="THIOPURINE S-METHYLTRANSFERASE"/>
    <property type="match status" value="1"/>
</dbReference>
<feature type="binding site" evidence="9">
    <location>
        <position position="158"/>
    </location>
    <ligand>
        <name>S-adenosyl-L-methionine</name>
        <dbReference type="ChEBI" id="CHEBI:59789"/>
    </ligand>
</feature>
<dbReference type="NCBIfam" id="TIGR03840">
    <property type="entry name" value="TMPT_Se_Te"/>
    <property type="match status" value="1"/>
</dbReference>
<dbReference type="PROSITE" id="PS51585">
    <property type="entry name" value="SAM_MT_TPMT"/>
    <property type="match status" value="1"/>
</dbReference>
<accession>K6Z5Q6</accession>
<dbReference type="Gene3D" id="3.40.50.150">
    <property type="entry name" value="Vaccinia Virus protein VP39"/>
    <property type="match status" value="1"/>
</dbReference>
<comment type="subcellular location">
    <subcellularLocation>
        <location evidence="2 9">Cytoplasm</location>
    </subcellularLocation>
</comment>
<sequence>MRRRNKGKGQNKNLLSAYGVMTSIYDGVDMQASYWHEKWKQGDIAFHQFKGSPLLKAHFSALQLPVQSRVLVPLCGKTRDIAWLVANGHHVVAAELHEAAVVQLFADMEIEPKVMHLVEPDLIHYQANPNGLRIDIYVGDIFRLTETLIGKIDAVYDRAALVALPLMMREKYTGHIRNLTDNAPQLLISFDYQQDLLPGPPYCVNRDEIVQHYGDNYRISLLASEDVKGGLKGKIAANEEVWLLQKNT</sequence>
<dbReference type="EMBL" id="BAER01000017">
    <property type="protein sequence ID" value="GAC31541.1"/>
    <property type="molecule type" value="Genomic_DNA"/>
</dbReference>
<dbReference type="GO" id="GO:0005737">
    <property type="term" value="C:cytoplasm"/>
    <property type="evidence" value="ECO:0007669"/>
    <property type="project" value="UniProtKB-SubCell"/>
</dbReference>
<evidence type="ECO:0000256" key="9">
    <source>
        <dbReference type="HAMAP-Rule" id="MF_00812"/>
    </source>
</evidence>
<dbReference type="InterPro" id="IPR025835">
    <property type="entry name" value="Thiopurine_S-MeTrfase"/>
</dbReference>
<name>K6Z5Q6_9ALTE</name>
<organism evidence="10 11">
    <name type="scientific">Paraglaciecola polaris LMG 21857</name>
    <dbReference type="NCBI Taxonomy" id="1129793"/>
    <lineage>
        <taxon>Bacteria</taxon>
        <taxon>Pseudomonadati</taxon>
        <taxon>Pseudomonadota</taxon>
        <taxon>Gammaproteobacteria</taxon>
        <taxon>Alteromonadales</taxon>
        <taxon>Alteromonadaceae</taxon>
        <taxon>Paraglaciecola</taxon>
    </lineage>
</organism>
<evidence type="ECO:0000256" key="7">
    <source>
        <dbReference type="ARBA" id="ARBA00022679"/>
    </source>
</evidence>
<dbReference type="SUPFAM" id="SSF53335">
    <property type="entry name" value="S-adenosyl-L-methionine-dependent methyltransferases"/>
    <property type="match status" value="1"/>
</dbReference>
<proteinExistence type="inferred from homology"/>
<keyword evidence="11" id="KW-1185">Reference proteome</keyword>
<evidence type="ECO:0000256" key="3">
    <source>
        <dbReference type="ARBA" id="ARBA00008145"/>
    </source>
</evidence>
<dbReference type="InterPro" id="IPR022474">
    <property type="entry name" value="Thiopur_S-MeTfrase_Se/Te_detox"/>
</dbReference>
<comment type="caution">
    <text evidence="10">The sequence shown here is derived from an EMBL/GenBank/DDBJ whole genome shotgun (WGS) entry which is preliminary data.</text>
</comment>
<keyword evidence="7 9" id="KW-0808">Transferase</keyword>
<feature type="binding site" evidence="9">
    <location>
        <position position="39"/>
    </location>
    <ligand>
        <name>S-adenosyl-L-methionine</name>
        <dbReference type="ChEBI" id="CHEBI:59789"/>
    </ligand>
</feature>
<dbReference type="GO" id="GO:0008119">
    <property type="term" value="F:thiopurine S-methyltransferase activity"/>
    <property type="evidence" value="ECO:0007669"/>
    <property type="project" value="UniProtKB-UniRule"/>
</dbReference>
<dbReference type="InterPro" id="IPR029063">
    <property type="entry name" value="SAM-dependent_MTases_sf"/>
</dbReference>
<keyword evidence="8 9" id="KW-0949">S-adenosyl-L-methionine</keyword>
<gene>
    <name evidence="9 10" type="primary">tpm</name>
    <name evidence="10" type="ORF">GPLA_0625</name>
</gene>
<feature type="binding site" evidence="9">
    <location>
        <position position="95"/>
    </location>
    <ligand>
        <name>S-adenosyl-L-methionine</name>
        <dbReference type="ChEBI" id="CHEBI:59789"/>
    </ligand>
</feature>
<dbReference type="STRING" id="1129793.GPLA_0625"/>
<dbReference type="FunFam" id="3.40.50.150:FF:000101">
    <property type="entry name" value="Thiopurine S-methyltransferase"/>
    <property type="match status" value="1"/>
</dbReference>
<evidence type="ECO:0000256" key="2">
    <source>
        <dbReference type="ARBA" id="ARBA00004496"/>
    </source>
</evidence>
<dbReference type="PIRSF" id="PIRSF023956">
    <property type="entry name" value="Thiopurine_S-methyltransferase"/>
    <property type="match status" value="1"/>
</dbReference>
<keyword evidence="5 9" id="KW-0963">Cytoplasm</keyword>
<reference evidence="11" key="1">
    <citation type="journal article" date="2014" name="Environ. Microbiol.">
        <title>Comparative genomics of the marine bacterial genus Glaciecola reveals the high degree of genomic diversity and genomic characteristic for cold adaptation.</title>
        <authorList>
            <person name="Qin Q.L."/>
            <person name="Xie B.B."/>
            <person name="Yu Y."/>
            <person name="Shu Y.L."/>
            <person name="Rong J.C."/>
            <person name="Zhang Y.J."/>
            <person name="Zhao D.L."/>
            <person name="Chen X.L."/>
            <person name="Zhang X.Y."/>
            <person name="Chen B."/>
            <person name="Zhou B.C."/>
            <person name="Zhang Y.Z."/>
        </authorList>
    </citation>
    <scope>NUCLEOTIDE SEQUENCE [LARGE SCALE GENOMIC DNA]</scope>
    <source>
        <strain evidence="11">LMG 21857</strain>
    </source>
</reference>
<comment type="similarity">
    <text evidence="3 9">Belongs to the class I-like SAM-binding methyltransferase superfamily. TPMT family.</text>
</comment>
<dbReference type="Pfam" id="PF05724">
    <property type="entry name" value="TPMT"/>
    <property type="match status" value="1"/>
</dbReference>
<dbReference type="AlphaFoldDB" id="K6Z5Q6"/>
<evidence type="ECO:0000256" key="8">
    <source>
        <dbReference type="ARBA" id="ARBA00022691"/>
    </source>
</evidence>
<comment type="catalytic activity">
    <reaction evidence="1 9">
        <text>S-adenosyl-L-methionine + a thiopurine = S-adenosyl-L-homocysteine + a thiopurine S-methylether.</text>
        <dbReference type="EC" id="2.1.1.67"/>
    </reaction>
</comment>
<dbReference type="GO" id="GO:0010038">
    <property type="term" value="P:response to metal ion"/>
    <property type="evidence" value="ECO:0007669"/>
    <property type="project" value="InterPro"/>
</dbReference>
<evidence type="ECO:0000256" key="4">
    <source>
        <dbReference type="ARBA" id="ARBA00011905"/>
    </source>
</evidence>
<dbReference type="GO" id="GO:0032259">
    <property type="term" value="P:methylation"/>
    <property type="evidence" value="ECO:0007669"/>
    <property type="project" value="UniProtKB-KW"/>
</dbReference>
<evidence type="ECO:0000256" key="6">
    <source>
        <dbReference type="ARBA" id="ARBA00022603"/>
    </source>
</evidence>
<dbReference type="HAMAP" id="MF_00812">
    <property type="entry name" value="Thiopur_methtran"/>
    <property type="match status" value="1"/>
</dbReference>
<keyword evidence="6 9" id="KW-0489">Methyltransferase</keyword>
<evidence type="ECO:0000313" key="10">
    <source>
        <dbReference type="EMBL" id="GAC31541.1"/>
    </source>
</evidence>